<dbReference type="Gene3D" id="3.30.420.10">
    <property type="entry name" value="Ribonuclease H-like superfamily/Ribonuclease H"/>
    <property type="match status" value="1"/>
</dbReference>
<dbReference type="SMART" id="SM00382">
    <property type="entry name" value="AAA"/>
    <property type="match status" value="1"/>
</dbReference>
<dbReference type="HAMAP" id="MF_01458">
    <property type="entry name" value="FtsH"/>
    <property type="match status" value="1"/>
</dbReference>
<dbReference type="NCBIfam" id="TIGR01241">
    <property type="entry name" value="FtsH_fam"/>
    <property type="match status" value="1"/>
</dbReference>
<dbReference type="Pfam" id="PF01434">
    <property type="entry name" value="Peptidase_M41"/>
    <property type="match status" value="1"/>
</dbReference>
<dbReference type="GO" id="GO:0005745">
    <property type="term" value="C:m-AAA complex"/>
    <property type="evidence" value="ECO:0007669"/>
    <property type="project" value="TreeGrafter"/>
</dbReference>
<evidence type="ECO:0000256" key="13">
    <source>
        <dbReference type="ARBA" id="ARBA00023049"/>
    </source>
</evidence>
<keyword evidence="7" id="KW-0479">Metal-binding</keyword>
<dbReference type="PANTHER" id="PTHR43655">
    <property type="entry name" value="ATP-DEPENDENT PROTEASE"/>
    <property type="match status" value="1"/>
</dbReference>
<dbReference type="STRING" id="6198.A0A074ZH56"/>
<comment type="cofactor">
    <cofactor evidence="1">
        <name>Zn(2+)</name>
        <dbReference type="ChEBI" id="CHEBI:29105"/>
    </cofactor>
</comment>
<dbReference type="FunFam" id="3.40.50.300:FF:000001">
    <property type="entry name" value="ATP-dependent zinc metalloprotease FtsH"/>
    <property type="match status" value="1"/>
</dbReference>
<evidence type="ECO:0000256" key="8">
    <source>
        <dbReference type="ARBA" id="ARBA00022741"/>
    </source>
</evidence>
<evidence type="ECO:0000256" key="9">
    <source>
        <dbReference type="ARBA" id="ARBA00022801"/>
    </source>
</evidence>
<dbReference type="InterPro" id="IPR050928">
    <property type="entry name" value="ATP-dep_Zn_Metalloprotease"/>
</dbReference>
<evidence type="ECO:0000256" key="3">
    <source>
        <dbReference type="ARBA" id="ARBA00010044"/>
    </source>
</evidence>
<dbReference type="OrthoDB" id="1413014at2759"/>
<keyword evidence="11" id="KW-0067">ATP-binding</keyword>
<dbReference type="RefSeq" id="XP_009173693.1">
    <property type="nucleotide sequence ID" value="XM_009175429.1"/>
</dbReference>
<dbReference type="Gene3D" id="1.10.8.60">
    <property type="match status" value="1"/>
</dbReference>
<dbReference type="InterPro" id="IPR011546">
    <property type="entry name" value="Pept_M41_FtsH_extracell"/>
</dbReference>
<evidence type="ECO:0000256" key="7">
    <source>
        <dbReference type="ARBA" id="ARBA00022723"/>
    </source>
</evidence>
<dbReference type="InterPro" id="IPR041569">
    <property type="entry name" value="AAA_lid_3"/>
</dbReference>
<dbReference type="InterPro" id="IPR003959">
    <property type="entry name" value="ATPase_AAA_core"/>
</dbReference>
<evidence type="ECO:0000256" key="1">
    <source>
        <dbReference type="ARBA" id="ARBA00001947"/>
    </source>
</evidence>
<comment type="similarity">
    <text evidence="4">In the N-terminal section; belongs to the AAA ATPase family.</text>
</comment>
<gene>
    <name evidence="18" type="ORF">T265_09385</name>
</gene>
<dbReference type="Proteomes" id="UP000054324">
    <property type="component" value="Unassembled WGS sequence"/>
</dbReference>
<evidence type="ECO:0000313" key="19">
    <source>
        <dbReference type="Proteomes" id="UP000054324"/>
    </source>
</evidence>
<keyword evidence="13" id="KW-0482">Metalloprotease</keyword>
<dbReference type="GO" id="GO:0004176">
    <property type="term" value="F:ATP-dependent peptidase activity"/>
    <property type="evidence" value="ECO:0007669"/>
    <property type="project" value="InterPro"/>
</dbReference>
<dbReference type="GO" id="GO:0005524">
    <property type="term" value="F:ATP binding"/>
    <property type="evidence" value="ECO:0007669"/>
    <property type="project" value="UniProtKB-KW"/>
</dbReference>
<name>A0A074ZH56_OPIVI</name>
<keyword evidence="9" id="KW-0378">Hydrolase</keyword>
<dbReference type="InterPro" id="IPR037219">
    <property type="entry name" value="Peptidase_M41-like"/>
</dbReference>
<evidence type="ECO:0000256" key="14">
    <source>
        <dbReference type="ARBA" id="ARBA00023128"/>
    </source>
</evidence>
<keyword evidence="6 16" id="KW-0812">Transmembrane</keyword>
<accession>A0A074ZH56</accession>
<evidence type="ECO:0000256" key="12">
    <source>
        <dbReference type="ARBA" id="ARBA00022989"/>
    </source>
</evidence>
<dbReference type="GO" id="GO:0034982">
    <property type="term" value="P:mitochondrial protein processing"/>
    <property type="evidence" value="ECO:0007669"/>
    <property type="project" value="TreeGrafter"/>
</dbReference>
<dbReference type="PROSITE" id="PS00674">
    <property type="entry name" value="AAA"/>
    <property type="match status" value="1"/>
</dbReference>
<dbReference type="MEROPS" id="M41.007"/>
<dbReference type="Pfam" id="PF17862">
    <property type="entry name" value="AAA_lid_3"/>
    <property type="match status" value="1"/>
</dbReference>
<evidence type="ECO:0000256" key="6">
    <source>
        <dbReference type="ARBA" id="ARBA00022692"/>
    </source>
</evidence>
<comment type="similarity">
    <text evidence="3">In the C-terminal section; belongs to the peptidase M41 family.</text>
</comment>
<dbReference type="GO" id="GO:0003676">
    <property type="term" value="F:nucleic acid binding"/>
    <property type="evidence" value="ECO:0007669"/>
    <property type="project" value="InterPro"/>
</dbReference>
<evidence type="ECO:0000256" key="10">
    <source>
        <dbReference type="ARBA" id="ARBA00022833"/>
    </source>
</evidence>
<feature type="transmembrane region" description="Helical" evidence="16">
    <location>
        <begin position="292"/>
        <end position="309"/>
    </location>
</feature>
<dbReference type="Gene3D" id="3.40.50.300">
    <property type="entry name" value="P-loop containing nucleotide triphosphate hydrolases"/>
    <property type="match status" value="1"/>
</dbReference>
<dbReference type="Gene3D" id="2.40.70.10">
    <property type="entry name" value="Acid Proteases"/>
    <property type="match status" value="1"/>
</dbReference>
<evidence type="ECO:0000259" key="17">
    <source>
        <dbReference type="SMART" id="SM00382"/>
    </source>
</evidence>
<protein>
    <recommendedName>
        <fullName evidence="17">AAA+ ATPase domain-containing protein</fullName>
    </recommendedName>
</protein>
<dbReference type="PANTHER" id="PTHR43655:SF2">
    <property type="entry name" value="AFG3 LIKE MATRIX AAA PEPTIDASE SUBUNIT 2, ISOFORM A"/>
    <property type="match status" value="1"/>
</dbReference>
<dbReference type="CTD" id="20323554"/>
<dbReference type="Gene3D" id="3.40.1690.20">
    <property type="match status" value="1"/>
</dbReference>
<dbReference type="GO" id="GO:0004222">
    <property type="term" value="F:metalloendopeptidase activity"/>
    <property type="evidence" value="ECO:0007669"/>
    <property type="project" value="InterPro"/>
</dbReference>
<dbReference type="CDD" id="cd19501">
    <property type="entry name" value="RecA-like_FtsH"/>
    <property type="match status" value="1"/>
</dbReference>
<dbReference type="GeneID" id="20323554"/>
<keyword evidence="10" id="KW-0862">Zinc</keyword>
<dbReference type="FunFam" id="1.20.58.760:FF:000003">
    <property type="entry name" value="AFG3-like AAA ATPase 2"/>
    <property type="match status" value="1"/>
</dbReference>
<dbReference type="EMBL" id="KL596892">
    <property type="protein sequence ID" value="KER22555.1"/>
    <property type="molecule type" value="Genomic_DNA"/>
</dbReference>
<evidence type="ECO:0000256" key="11">
    <source>
        <dbReference type="ARBA" id="ARBA00022840"/>
    </source>
</evidence>
<dbReference type="Gene3D" id="1.20.58.760">
    <property type="entry name" value="Peptidase M41"/>
    <property type="match status" value="1"/>
</dbReference>
<evidence type="ECO:0000256" key="15">
    <source>
        <dbReference type="ARBA" id="ARBA00023136"/>
    </source>
</evidence>
<dbReference type="SUPFAM" id="SSF140990">
    <property type="entry name" value="FtsH protease domain-like"/>
    <property type="match status" value="1"/>
</dbReference>
<dbReference type="SUPFAM" id="SSF50630">
    <property type="entry name" value="Acid proteases"/>
    <property type="match status" value="1"/>
</dbReference>
<dbReference type="GO" id="GO:0008270">
    <property type="term" value="F:zinc ion binding"/>
    <property type="evidence" value="ECO:0007669"/>
    <property type="project" value="InterPro"/>
</dbReference>
<dbReference type="Pfam" id="PF23309">
    <property type="entry name" value="DUF7083"/>
    <property type="match status" value="1"/>
</dbReference>
<dbReference type="KEGG" id="ovi:T265_09385"/>
<evidence type="ECO:0000313" key="18">
    <source>
        <dbReference type="EMBL" id="KER22555.1"/>
    </source>
</evidence>
<evidence type="ECO:0000256" key="4">
    <source>
        <dbReference type="ARBA" id="ARBA00010550"/>
    </source>
</evidence>
<feature type="transmembrane region" description="Helical" evidence="16">
    <location>
        <begin position="168"/>
        <end position="186"/>
    </location>
</feature>
<keyword evidence="8" id="KW-0547">Nucleotide-binding</keyword>
<dbReference type="InterPro" id="IPR000642">
    <property type="entry name" value="Peptidase_M41"/>
</dbReference>
<organism evidence="18 19">
    <name type="scientific">Opisthorchis viverrini</name>
    <name type="common">Southeast Asian liver fluke</name>
    <dbReference type="NCBI Taxonomy" id="6198"/>
    <lineage>
        <taxon>Eukaryota</taxon>
        <taxon>Metazoa</taxon>
        <taxon>Spiralia</taxon>
        <taxon>Lophotrochozoa</taxon>
        <taxon>Platyhelminthes</taxon>
        <taxon>Trematoda</taxon>
        <taxon>Digenea</taxon>
        <taxon>Opisthorchiida</taxon>
        <taxon>Opisthorchiata</taxon>
        <taxon>Opisthorchiidae</taxon>
        <taxon>Opisthorchis</taxon>
    </lineage>
</organism>
<sequence length="1608" mass="181095">MPTLFLFNFVIDEIMRRTLEGIQSPDVQIACEENLVDLECADDIILIFEEEKAQVFLDELTKVIPSFGMRFAPTKCKIMLVDVQSLNASLTIQGENLRFPQLLTTRGAQNVVRNVRLPCFLRTETNKPTDKTTTPPESGSSKPNFKRIEFEFSFGPGKSANPGGVGNGPLIILGVACITYILATSVPRYKRITWKEFVDTFLQQGLVDHLEVVNKSWVQVYLKPGVEPTVHLPSGSRDLATPQSTQPATYWFEIGAVDTFERGLRELESHMGVDPMHRINVIYSTRVQASEVFHFGVTAVILGLVLYSLRSSFGGMVRKGGMGSGLFNFAQSPVRLIERDKIGVRFADVAGCEEAKLEIIEFVNFLKNPQKYEALGAKIPRGAVLKGPPGTGKTMLAKATAGEANVPFLSISGSEFLEMFVGVGPKRVRDMFSTARSKAPCILFIDEIDAIGGKRSGSSFGHQERENTLNQLLVEMDGFTTQENVVVLAATNRIDILDPALLRPGRFDRQIYVSLPDIKGRASIFKVHLKPLKLAEDPQTVARRMAARTPGFSGADIASVCNEAALIAAREDAQSITLVHFDKAIDRVVAGLEKKSQVLQPEEKRTVAYHEAGHATVGWFLEHCNPLLKVSIIPRGKALGYAQYQPRDIYLHTQEQMLDEMCLALGGRASEEVFFEKVGSGAVDDLQRVTRSAYAQVVQLGFSPKVGLLSFDLPQQGDMVLTKPYSEHTAQLIDDEVRQIVQKAYERTLGIIREKRSLVEKSLLSVFPKHEVDSRMFSIVPPPFLPPKLALRLLDKEQLQKEDLVEVLGPRPFAEKSTYEEIVGPVIDTILNAIPEFQFDPISCITFDSWFNKHEDFFRLDLGSTEDSWRARQLVRKIGVAEHERFTNNILLRKPSDLNFDETVAVLSLIVGKQDSLFSRRFHCMNLSKNASEDWVTYASKVDKGCERLKLRNMTEDEFKCLIFMCGLTSPEDADIRTRILSKIEQNPDVTLQNITSQCRRLVNLKRDTVMIEENGPSNVVHAIQKHTVRQSDKKVPSACWKCVRINSTPVRLQLDTASNIMVNSKRAWKFLGSPALTRTKQVARTTSGSLLKLAGEFKCSMTLDGIAASLFSRRFHCMNLSKNASEDWVTYASKVDKGCERLNLRNMTEDEFKCFIFVCGLTSFEDADIRTRILSKIEQNPDVTLQNITSQCRRLVNLKRDTVMIEENGPSNVVHAIQKHTVRQSDKKVPSACWKCGEWYFVYFCLFRRHRCSKCPHIGHKEDRCDGEKRQATKRHFRTRTFHSKLSKARVVLAAYQRPHVNRRKYVSVRINSTPVRLQLDTASNIMVNSKRAWKFLGSPALTRTKQVARTTSGSLLKLIGEFKCSMTLDGITVSGICHVSDRPRLDLLGLDWIDKLNLSDRPLNTICYKTQATKPNIFKKHPDSFWKKDSEGRSLCTKSLSNHPQSNEQARKFMRSFKPALLKSLGEGPTDDVIRVFLTNYRTTPNPSAPNGKSPSKLMFGRKVKTLFDALRPRNTREIGDENQPGYSNGKCRPGRIFSRGDSVLVRDYSANCWIPGIILRRRGNVVYEVDIGGTVWIRHANQNSTLHTTWYHTRKKNESTVGHPP</sequence>
<keyword evidence="19" id="KW-1185">Reference proteome</keyword>
<reference evidence="18 19" key="1">
    <citation type="submission" date="2013-11" db="EMBL/GenBank/DDBJ databases">
        <title>Opisthorchis viverrini - life in the bile duct.</title>
        <authorList>
            <person name="Young N.D."/>
            <person name="Nagarajan N."/>
            <person name="Lin S.J."/>
            <person name="Korhonen P.K."/>
            <person name="Jex A.R."/>
            <person name="Hall R.S."/>
            <person name="Safavi-Hemami H."/>
            <person name="Kaewkong W."/>
            <person name="Bertrand D."/>
            <person name="Gao S."/>
            <person name="Seet Q."/>
            <person name="Wongkham S."/>
            <person name="Teh B.T."/>
            <person name="Wongkham C."/>
            <person name="Intapan P.M."/>
            <person name="Maleewong W."/>
            <person name="Yang X."/>
            <person name="Hu M."/>
            <person name="Wang Z."/>
            <person name="Hofmann A."/>
            <person name="Sternberg P.W."/>
            <person name="Tan P."/>
            <person name="Wang J."/>
            <person name="Gasser R.B."/>
        </authorList>
    </citation>
    <scope>NUCLEOTIDE SEQUENCE [LARGE SCALE GENOMIC DNA]</scope>
</reference>
<keyword evidence="5" id="KW-0645">Protease</keyword>
<keyword evidence="15 16" id="KW-0472">Membrane</keyword>
<dbReference type="GO" id="GO:0016887">
    <property type="term" value="F:ATP hydrolysis activity"/>
    <property type="evidence" value="ECO:0007669"/>
    <property type="project" value="InterPro"/>
</dbReference>
<evidence type="ECO:0000256" key="2">
    <source>
        <dbReference type="ARBA" id="ARBA00004225"/>
    </source>
</evidence>
<dbReference type="InterPro" id="IPR003960">
    <property type="entry name" value="ATPase_AAA_CS"/>
</dbReference>
<evidence type="ECO:0000256" key="16">
    <source>
        <dbReference type="SAM" id="Phobius"/>
    </source>
</evidence>
<dbReference type="InterPro" id="IPR003593">
    <property type="entry name" value="AAA+_ATPase"/>
</dbReference>
<dbReference type="InterPro" id="IPR027417">
    <property type="entry name" value="P-loop_NTPase"/>
</dbReference>
<dbReference type="Pfam" id="PF00004">
    <property type="entry name" value="AAA"/>
    <property type="match status" value="1"/>
</dbReference>
<dbReference type="SUPFAM" id="SSF52540">
    <property type="entry name" value="P-loop containing nucleoside triphosphate hydrolases"/>
    <property type="match status" value="1"/>
</dbReference>
<dbReference type="InterPro" id="IPR036397">
    <property type="entry name" value="RNaseH_sf"/>
</dbReference>
<dbReference type="Pfam" id="PF06480">
    <property type="entry name" value="FtsH_ext"/>
    <property type="match status" value="1"/>
</dbReference>
<evidence type="ECO:0000256" key="5">
    <source>
        <dbReference type="ARBA" id="ARBA00022670"/>
    </source>
</evidence>
<dbReference type="InterPro" id="IPR021109">
    <property type="entry name" value="Peptidase_aspartic_dom_sf"/>
</dbReference>
<feature type="domain" description="AAA+ ATPase" evidence="17">
    <location>
        <begin position="379"/>
        <end position="517"/>
    </location>
</feature>
<keyword evidence="12 16" id="KW-1133">Transmembrane helix</keyword>
<keyword evidence="14" id="KW-0496">Mitochondrion</keyword>
<dbReference type="InterPro" id="IPR005936">
    <property type="entry name" value="FtsH"/>
</dbReference>
<dbReference type="InterPro" id="IPR055510">
    <property type="entry name" value="DUF7083"/>
</dbReference>
<proteinExistence type="inferred from homology"/>
<comment type="subcellular location">
    <subcellularLocation>
        <location evidence="2">Mitochondrion membrane</location>
        <topology evidence="2">Multi-pass membrane protein</topology>
    </subcellularLocation>
</comment>
<dbReference type="FunFam" id="1.10.8.60:FF:000019">
    <property type="entry name" value="AFG3-like AAA ATPase 2"/>
    <property type="match status" value="1"/>
</dbReference>